<name>A0A9D4GGF7_DREPO</name>
<reference evidence="2" key="2">
    <citation type="submission" date="2020-11" db="EMBL/GenBank/DDBJ databases">
        <authorList>
            <person name="McCartney M.A."/>
            <person name="Auch B."/>
            <person name="Kono T."/>
            <person name="Mallez S."/>
            <person name="Becker A."/>
            <person name="Gohl D.M."/>
            <person name="Silverstein K.A.T."/>
            <person name="Koren S."/>
            <person name="Bechman K.B."/>
            <person name="Herman A."/>
            <person name="Abrahante J.E."/>
            <person name="Garbe J."/>
        </authorList>
    </citation>
    <scope>NUCLEOTIDE SEQUENCE</scope>
    <source>
        <strain evidence="2">Duluth1</strain>
        <tissue evidence="2">Whole animal</tissue>
    </source>
</reference>
<keyword evidence="3" id="KW-1185">Reference proteome</keyword>
<evidence type="ECO:0000313" key="3">
    <source>
        <dbReference type="Proteomes" id="UP000828390"/>
    </source>
</evidence>
<comment type="caution">
    <text evidence="2">The sequence shown here is derived from an EMBL/GenBank/DDBJ whole genome shotgun (WGS) entry which is preliminary data.</text>
</comment>
<reference evidence="2" key="1">
    <citation type="journal article" date="2019" name="bioRxiv">
        <title>The Genome of the Zebra Mussel, Dreissena polymorpha: A Resource for Invasive Species Research.</title>
        <authorList>
            <person name="McCartney M.A."/>
            <person name="Auch B."/>
            <person name="Kono T."/>
            <person name="Mallez S."/>
            <person name="Zhang Y."/>
            <person name="Obille A."/>
            <person name="Becker A."/>
            <person name="Abrahante J.E."/>
            <person name="Garbe J."/>
            <person name="Badalamenti J.P."/>
            <person name="Herman A."/>
            <person name="Mangelson H."/>
            <person name="Liachko I."/>
            <person name="Sullivan S."/>
            <person name="Sone E.D."/>
            <person name="Koren S."/>
            <person name="Silverstein K.A.T."/>
            <person name="Beckman K.B."/>
            <person name="Gohl D.M."/>
        </authorList>
    </citation>
    <scope>NUCLEOTIDE SEQUENCE</scope>
    <source>
        <strain evidence="2">Duluth1</strain>
        <tissue evidence="2">Whole animal</tissue>
    </source>
</reference>
<organism evidence="2 3">
    <name type="scientific">Dreissena polymorpha</name>
    <name type="common">Zebra mussel</name>
    <name type="synonym">Mytilus polymorpha</name>
    <dbReference type="NCBI Taxonomy" id="45954"/>
    <lineage>
        <taxon>Eukaryota</taxon>
        <taxon>Metazoa</taxon>
        <taxon>Spiralia</taxon>
        <taxon>Lophotrochozoa</taxon>
        <taxon>Mollusca</taxon>
        <taxon>Bivalvia</taxon>
        <taxon>Autobranchia</taxon>
        <taxon>Heteroconchia</taxon>
        <taxon>Euheterodonta</taxon>
        <taxon>Imparidentia</taxon>
        <taxon>Neoheterodontei</taxon>
        <taxon>Myida</taxon>
        <taxon>Dreissenoidea</taxon>
        <taxon>Dreissenidae</taxon>
        <taxon>Dreissena</taxon>
    </lineage>
</organism>
<evidence type="ECO:0000256" key="1">
    <source>
        <dbReference type="SAM" id="MobiDB-lite"/>
    </source>
</evidence>
<dbReference type="Proteomes" id="UP000828390">
    <property type="component" value="Unassembled WGS sequence"/>
</dbReference>
<dbReference type="EMBL" id="JAIWYP010000006">
    <property type="protein sequence ID" value="KAH3815009.1"/>
    <property type="molecule type" value="Genomic_DNA"/>
</dbReference>
<evidence type="ECO:0000313" key="2">
    <source>
        <dbReference type="EMBL" id="KAH3815009.1"/>
    </source>
</evidence>
<accession>A0A9D4GGF7</accession>
<proteinExistence type="predicted"/>
<feature type="region of interest" description="Disordered" evidence="1">
    <location>
        <begin position="1"/>
        <end position="28"/>
    </location>
</feature>
<gene>
    <name evidence="2" type="ORF">DPMN_143528</name>
</gene>
<sequence>MAPVNAGGVTVNRGSVGKLPAFTGTPPRHYRRQQKLCRGFTAINRSYSSVDRTLPGS</sequence>
<protein>
    <submittedName>
        <fullName evidence="2">Uncharacterized protein</fullName>
    </submittedName>
</protein>
<dbReference type="AlphaFoldDB" id="A0A9D4GGF7"/>